<evidence type="ECO:0000313" key="4">
    <source>
        <dbReference type="Proteomes" id="UP001431429"/>
    </source>
</evidence>
<dbReference type="SUPFAM" id="SSF47090">
    <property type="entry name" value="PGBD-like"/>
    <property type="match status" value="1"/>
</dbReference>
<dbReference type="RefSeq" id="WP_250921591.1">
    <property type="nucleotide sequence ID" value="NZ_JAMQAW010000029.1"/>
</dbReference>
<comment type="caution">
    <text evidence="3">The sequence shown here is derived from an EMBL/GenBank/DDBJ whole genome shotgun (WGS) entry which is preliminary data.</text>
</comment>
<feature type="signal peptide" evidence="1">
    <location>
        <begin position="1"/>
        <end position="24"/>
    </location>
</feature>
<accession>A0ABT0UVR1</accession>
<dbReference type="Pfam" id="PF01471">
    <property type="entry name" value="PG_binding_1"/>
    <property type="match status" value="1"/>
</dbReference>
<dbReference type="InterPro" id="IPR002477">
    <property type="entry name" value="Peptidoglycan-bd-like"/>
</dbReference>
<dbReference type="Proteomes" id="UP001431429">
    <property type="component" value="Unassembled WGS sequence"/>
</dbReference>
<proteinExistence type="predicted"/>
<gene>
    <name evidence="3" type="ORF">NBG84_23765</name>
</gene>
<dbReference type="Gene3D" id="1.10.101.10">
    <property type="entry name" value="PGBD-like superfamily/PGBD"/>
    <property type="match status" value="1"/>
</dbReference>
<dbReference type="EMBL" id="JAMQAW010000029">
    <property type="protein sequence ID" value="MCM2391271.1"/>
    <property type="molecule type" value="Genomic_DNA"/>
</dbReference>
<evidence type="ECO:0000256" key="1">
    <source>
        <dbReference type="SAM" id="SignalP"/>
    </source>
</evidence>
<reference evidence="3" key="1">
    <citation type="submission" date="2022-06" db="EMBL/GenBank/DDBJ databases">
        <title>Genome public.</title>
        <authorList>
            <person name="Sun Q."/>
        </authorList>
    </citation>
    <scope>NUCLEOTIDE SEQUENCE</scope>
    <source>
        <strain evidence="3">CWNU-1</strain>
    </source>
</reference>
<dbReference type="InterPro" id="IPR036366">
    <property type="entry name" value="PGBDSf"/>
</dbReference>
<organism evidence="3 4">
    <name type="scientific">Streptomyces albipurpureus</name>
    <dbReference type="NCBI Taxonomy" id="2897419"/>
    <lineage>
        <taxon>Bacteria</taxon>
        <taxon>Bacillati</taxon>
        <taxon>Actinomycetota</taxon>
        <taxon>Actinomycetes</taxon>
        <taxon>Kitasatosporales</taxon>
        <taxon>Streptomycetaceae</taxon>
        <taxon>Streptomyces</taxon>
    </lineage>
</organism>
<evidence type="ECO:0000259" key="2">
    <source>
        <dbReference type="Pfam" id="PF01471"/>
    </source>
</evidence>
<keyword evidence="4" id="KW-1185">Reference proteome</keyword>
<sequence>MILRKLGVSLAVVTVMMTGITALATSPAAASAAMRSQPTAATSIPVPAVYCGYHGAVTPPTVRRGSSGNAVREAQCLLQHWGFDIGPSGVDGSFGARTEAAVRDIQGACGIGVDGIVGPVTWNVLRNGC</sequence>
<feature type="domain" description="Peptidoglycan binding-like" evidence="2">
    <location>
        <begin position="67"/>
        <end position="125"/>
    </location>
</feature>
<evidence type="ECO:0000313" key="3">
    <source>
        <dbReference type="EMBL" id="MCM2391271.1"/>
    </source>
</evidence>
<protein>
    <submittedName>
        <fullName evidence="3">Peptidoglycan-binding protein</fullName>
    </submittedName>
</protein>
<keyword evidence="1" id="KW-0732">Signal</keyword>
<feature type="chain" id="PRO_5045995421" evidence="1">
    <location>
        <begin position="25"/>
        <end position="129"/>
    </location>
</feature>
<name>A0ABT0UVR1_9ACTN</name>
<dbReference type="InterPro" id="IPR036365">
    <property type="entry name" value="PGBD-like_sf"/>
</dbReference>